<dbReference type="EMBL" id="JAGILA010000001">
    <property type="protein sequence ID" value="MBP2233650.1"/>
    <property type="molecule type" value="Genomic_DNA"/>
</dbReference>
<reference evidence="1 2" key="1">
    <citation type="submission" date="2021-03" db="EMBL/GenBank/DDBJ databases">
        <title>Genomic Encyclopedia of Type Strains, Phase IV (KMG-IV): sequencing the most valuable type-strain genomes for metagenomic binning, comparative biology and taxonomic classification.</title>
        <authorList>
            <person name="Goeker M."/>
        </authorList>
    </citation>
    <scope>NUCLEOTIDE SEQUENCE [LARGE SCALE GENOMIC DNA]</scope>
    <source>
        <strain evidence="1 2">DSM 13372</strain>
    </source>
</reference>
<dbReference type="Proteomes" id="UP000730739">
    <property type="component" value="Unassembled WGS sequence"/>
</dbReference>
<proteinExistence type="predicted"/>
<protein>
    <recommendedName>
        <fullName evidence="3">ABC transporter ATP-binding protein</fullName>
    </recommendedName>
</protein>
<comment type="caution">
    <text evidence="1">The sequence shown here is derived from an EMBL/GenBank/DDBJ whole genome shotgun (WGS) entry which is preliminary data.</text>
</comment>
<evidence type="ECO:0008006" key="3">
    <source>
        <dbReference type="Google" id="ProtNLM"/>
    </source>
</evidence>
<organism evidence="1 2">
    <name type="scientific">Sinorhizobium kostiense</name>
    <dbReference type="NCBI Taxonomy" id="76747"/>
    <lineage>
        <taxon>Bacteria</taxon>
        <taxon>Pseudomonadati</taxon>
        <taxon>Pseudomonadota</taxon>
        <taxon>Alphaproteobacteria</taxon>
        <taxon>Hyphomicrobiales</taxon>
        <taxon>Rhizobiaceae</taxon>
        <taxon>Sinorhizobium/Ensifer group</taxon>
        <taxon>Sinorhizobium</taxon>
    </lineage>
</organism>
<evidence type="ECO:0000313" key="1">
    <source>
        <dbReference type="EMBL" id="MBP2233650.1"/>
    </source>
</evidence>
<sequence length="29" mass="3288">MPRPIGLASAEIAISGVHKWYGHYQAWTF</sequence>
<evidence type="ECO:0000313" key="2">
    <source>
        <dbReference type="Proteomes" id="UP000730739"/>
    </source>
</evidence>
<keyword evidence="2" id="KW-1185">Reference proteome</keyword>
<name>A0ABS4QSL5_9HYPH</name>
<accession>A0ABS4QSL5</accession>
<gene>
    <name evidence="1" type="ORF">J2Z31_000140</name>
</gene>